<dbReference type="InterPro" id="IPR011990">
    <property type="entry name" value="TPR-like_helical_dom_sf"/>
</dbReference>
<keyword evidence="1" id="KW-0677">Repeat</keyword>
<gene>
    <name evidence="4" type="ORF">PN36_10145</name>
</gene>
<evidence type="ECO:0008006" key="6">
    <source>
        <dbReference type="Google" id="ProtNLM"/>
    </source>
</evidence>
<sequence>ASNQAWPPQWQNDLAAAYMNRGLALYNQGELAQAVADSGRAIEFQEKLRQSLAASNQAWPPEWQNSLAAAYINRGLALDSQGELAQAVADYGRAIESMEKLLFIQTFIPVVPDLAIAFYNLLLLEQRENLPAQCQPEEWRKQAAAFLQRLEQMVDVSHMPQHWRKNVEKLRGLLHRNSGLKINWLRLILLGPIRLSLWLIALPFIIARWIILRLRNKKG</sequence>
<dbReference type="EMBL" id="JSZA02000031">
    <property type="protein sequence ID" value="TGO03241.1"/>
    <property type="molecule type" value="Genomic_DNA"/>
</dbReference>
<dbReference type="GO" id="GO:0046813">
    <property type="term" value="P:receptor-mediated virion attachment to host cell"/>
    <property type="evidence" value="ECO:0007669"/>
    <property type="project" value="TreeGrafter"/>
</dbReference>
<keyword evidence="3" id="KW-0472">Membrane</keyword>
<comment type="caution">
    <text evidence="4">The sequence shown here is derived from an EMBL/GenBank/DDBJ whole genome shotgun (WGS) entry which is preliminary data.</text>
</comment>
<dbReference type="Proteomes" id="UP000030428">
    <property type="component" value="Unassembled WGS sequence"/>
</dbReference>
<keyword evidence="3" id="KW-0812">Transmembrane</keyword>
<name>A0A4E0R4Y8_9GAMM</name>
<evidence type="ECO:0000256" key="2">
    <source>
        <dbReference type="ARBA" id="ARBA00022803"/>
    </source>
</evidence>
<proteinExistence type="predicted"/>
<protein>
    <recommendedName>
        <fullName evidence="6">Tetratricopeptide repeat protein</fullName>
    </recommendedName>
</protein>
<evidence type="ECO:0000256" key="3">
    <source>
        <dbReference type="SAM" id="Phobius"/>
    </source>
</evidence>
<accession>A0A4E0R4Y8</accession>
<keyword evidence="3" id="KW-1133">Transmembrane helix</keyword>
<keyword evidence="5" id="KW-1185">Reference proteome</keyword>
<dbReference type="Gene3D" id="1.25.40.10">
    <property type="entry name" value="Tetratricopeptide repeat domain"/>
    <property type="match status" value="1"/>
</dbReference>
<dbReference type="SMART" id="SM00028">
    <property type="entry name" value="TPR"/>
    <property type="match status" value="2"/>
</dbReference>
<evidence type="ECO:0000313" key="5">
    <source>
        <dbReference type="Proteomes" id="UP000030428"/>
    </source>
</evidence>
<organism evidence="4 5">
    <name type="scientific">Candidatus Thiomargarita nelsonii</name>
    <dbReference type="NCBI Taxonomy" id="1003181"/>
    <lineage>
        <taxon>Bacteria</taxon>
        <taxon>Pseudomonadati</taxon>
        <taxon>Pseudomonadota</taxon>
        <taxon>Gammaproteobacteria</taxon>
        <taxon>Thiotrichales</taxon>
        <taxon>Thiotrichaceae</taxon>
        <taxon>Thiomargarita</taxon>
    </lineage>
</organism>
<dbReference type="Pfam" id="PF13374">
    <property type="entry name" value="TPR_10"/>
    <property type="match status" value="2"/>
</dbReference>
<dbReference type="InterPro" id="IPR050498">
    <property type="entry name" value="Ycf3"/>
</dbReference>
<reference evidence="4 5" key="1">
    <citation type="journal article" date="2016" name="Front. Microbiol.">
        <title>Single-Cell (Meta-)Genomics of a Dimorphic Candidatus Thiomargarita nelsonii Reveals Genomic Plasticity.</title>
        <authorList>
            <person name="Flood B.E."/>
            <person name="Fliss P."/>
            <person name="Jones D.S."/>
            <person name="Dick G.J."/>
            <person name="Jain S."/>
            <person name="Kaster A.K."/>
            <person name="Winkel M."/>
            <person name="Mussmann M."/>
            <person name="Bailey J."/>
        </authorList>
    </citation>
    <scope>NUCLEOTIDE SEQUENCE [LARGE SCALE GENOMIC DNA]</scope>
    <source>
        <strain evidence="4">Hydrate Ridge</strain>
    </source>
</reference>
<evidence type="ECO:0000313" key="4">
    <source>
        <dbReference type="EMBL" id="TGO03241.1"/>
    </source>
</evidence>
<dbReference type="PANTHER" id="PTHR44858">
    <property type="entry name" value="TETRATRICOPEPTIDE REPEAT PROTEIN 6"/>
    <property type="match status" value="1"/>
</dbReference>
<dbReference type="PANTHER" id="PTHR44858:SF1">
    <property type="entry name" value="UDP-N-ACETYLGLUCOSAMINE--PEPTIDE N-ACETYLGLUCOSAMINYLTRANSFERASE SPINDLY-RELATED"/>
    <property type="match status" value="1"/>
</dbReference>
<keyword evidence="2" id="KW-0802">TPR repeat</keyword>
<evidence type="ECO:0000256" key="1">
    <source>
        <dbReference type="ARBA" id="ARBA00022737"/>
    </source>
</evidence>
<dbReference type="SUPFAM" id="SSF48452">
    <property type="entry name" value="TPR-like"/>
    <property type="match status" value="1"/>
</dbReference>
<feature type="non-terminal residue" evidence="4">
    <location>
        <position position="1"/>
    </location>
</feature>
<dbReference type="InterPro" id="IPR019734">
    <property type="entry name" value="TPR_rpt"/>
</dbReference>
<dbReference type="AlphaFoldDB" id="A0A4E0R4Y8"/>
<dbReference type="GO" id="GO:0009279">
    <property type="term" value="C:cell outer membrane"/>
    <property type="evidence" value="ECO:0007669"/>
    <property type="project" value="TreeGrafter"/>
</dbReference>
<feature type="transmembrane region" description="Helical" evidence="3">
    <location>
        <begin position="184"/>
        <end position="211"/>
    </location>
</feature>